<dbReference type="NCBIfam" id="TIGR00517">
    <property type="entry name" value="acyl_carrier"/>
    <property type="match status" value="1"/>
</dbReference>
<dbReference type="InterPro" id="IPR009081">
    <property type="entry name" value="PP-bd_ACP"/>
</dbReference>
<organism evidence="6 7">
    <name type="scientific">Candidatus Rhabdochlamydia porcellionis</name>
    <dbReference type="NCBI Taxonomy" id="225148"/>
    <lineage>
        <taxon>Bacteria</taxon>
        <taxon>Pseudomonadati</taxon>
        <taxon>Chlamydiota</taxon>
        <taxon>Chlamydiia</taxon>
        <taxon>Parachlamydiales</taxon>
        <taxon>Candidatus Rhabdochlamydiaceae</taxon>
        <taxon>Candidatus Rhabdochlamydia</taxon>
    </lineage>
</organism>
<evidence type="ECO:0000313" key="7">
    <source>
        <dbReference type="Proteomes" id="UP000822862"/>
    </source>
</evidence>
<comment type="similarity">
    <text evidence="3">Belongs to the acyl carrier protein (ACP) family.</text>
</comment>
<comment type="subcellular location">
    <subcellularLocation>
        <location evidence="3">Cytoplasm</location>
    </subcellularLocation>
</comment>
<feature type="modified residue" description="O-(pantetheine 4'-phosphoryl)serine" evidence="3">
    <location>
        <position position="45"/>
    </location>
</feature>
<dbReference type="InterPro" id="IPR003231">
    <property type="entry name" value="ACP"/>
</dbReference>
<keyword evidence="3" id="KW-0444">Lipid biosynthesis</keyword>
<dbReference type="Gene3D" id="1.10.1200.10">
    <property type="entry name" value="ACP-like"/>
    <property type="match status" value="1"/>
</dbReference>
<keyword evidence="1 3" id="KW-0596">Phosphopantetheine</keyword>
<keyword evidence="2 3" id="KW-0597">Phosphoprotein</keyword>
<keyword evidence="3" id="KW-0275">Fatty acid biosynthesis</keyword>
<reference evidence="6 7" key="1">
    <citation type="submission" date="2020-01" db="EMBL/GenBank/DDBJ databases">
        <authorList>
            <person name="Sixt B."/>
            <person name="Schulz F."/>
            <person name="Kostanjsek R."/>
            <person name="Koestlbacher S."/>
            <person name="Collingro A."/>
            <person name="Toenshoff E."/>
            <person name="Horn M."/>
        </authorList>
    </citation>
    <scope>NUCLEOTIDE SEQUENCE [LARGE SCALE GENOMIC DNA]</scope>
    <source>
        <strain evidence="6 7">15C</strain>
    </source>
</reference>
<evidence type="ECO:0000256" key="2">
    <source>
        <dbReference type="ARBA" id="ARBA00022553"/>
    </source>
</evidence>
<comment type="function">
    <text evidence="3">Carrier of the growing fatty acid chain in fatty acid biosynthesis.</text>
</comment>
<dbReference type="PANTHER" id="PTHR20863">
    <property type="entry name" value="ACYL CARRIER PROTEIN"/>
    <property type="match status" value="1"/>
</dbReference>
<keyword evidence="3" id="KW-0276">Fatty acid metabolism</keyword>
<evidence type="ECO:0000256" key="4">
    <source>
        <dbReference type="NCBIfam" id="TIGR00517"/>
    </source>
</evidence>
<evidence type="ECO:0000256" key="1">
    <source>
        <dbReference type="ARBA" id="ARBA00022450"/>
    </source>
</evidence>
<keyword evidence="3" id="KW-0443">Lipid metabolism</keyword>
<comment type="PTM">
    <text evidence="3">4'-phosphopantetheine is transferred from CoA to a specific serine of apo-ACP by AcpS. This modification is essential for activity because fatty acids are bound in thioester linkage to the sulfhydryl of the prosthetic group.</text>
</comment>
<feature type="domain" description="Carrier" evidence="5">
    <location>
        <begin position="15"/>
        <end position="79"/>
    </location>
</feature>
<dbReference type="InterPro" id="IPR036736">
    <property type="entry name" value="ACP-like_sf"/>
</dbReference>
<gene>
    <name evidence="3" type="primary">acpP</name>
    <name evidence="6" type="ORF">RHAB15C_0000802</name>
</gene>
<sequence length="95" mass="10935">MSTEKSMEQEALEKEVLDIVVEQLQLDPALVSLEKSFSEDLSTDSLDLTELIMAFEERFGFEIPQEEAEKLYIVRDVVGYIQKKRNEKEKKPPAA</sequence>
<dbReference type="NCBIfam" id="NF002148">
    <property type="entry name" value="PRK00982.1-2"/>
    <property type="match status" value="1"/>
</dbReference>
<name>A0ABX8YZU3_9BACT</name>
<dbReference type="Pfam" id="PF00550">
    <property type="entry name" value="PP-binding"/>
    <property type="match status" value="1"/>
</dbReference>
<protein>
    <recommendedName>
        <fullName evidence="3 4">Acyl carrier protein</fullName>
        <shortName evidence="3">ACP</shortName>
    </recommendedName>
</protein>
<keyword evidence="3" id="KW-0963">Cytoplasm</keyword>
<evidence type="ECO:0000313" key="6">
    <source>
        <dbReference type="EMBL" id="QZA58921.1"/>
    </source>
</evidence>
<dbReference type="SUPFAM" id="SSF47336">
    <property type="entry name" value="ACP-like"/>
    <property type="match status" value="1"/>
</dbReference>
<accession>A0ABX8YZU3</accession>
<dbReference type="RefSeq" id="WP_281422340.1">
    <property type="nucleotide sequence ID" value="NZ_CP075585.1"/>
</dbReference>
<proteinExistence type="inferred from homology"/>
<dbReference type="NCBIfam" id="NF002150">
    <property type="entry name" value="PRK00982.1-4"/>
    <property type="match status" value="1"/>
</dbReference>
<evidence type="ECO:0000259" key="5">
    <source>
        <dbReference type="Pfam" id="PF00550"/>
    </source>
</evidence>
<dbReference type="HAMAP" id="MF_01217">
    <property type="entry name" value="Acyl_carrier"/>
    <property type="match status" value="1"/>
</dbReference>
<evidence type="ECO:0000256" key="3">
    <source>
        <dbReference type="HAMAP-Rule" id="MF_01217"/>
    </source>
</evidence>
<dbReference type="PANTHER" id="PTHR20863:SF76">
    <property type="entry name" value="CARRIER DOMAIN-CONTAINING PROTEIN"/>
    <property type="match status" value="1"/>
</dbReference>
<comment type="pathway">
    <text evidence="3">Lipid metabolism; fatty acid biosynthesis.</text>
</comment>
<reference evidence="6 7" key="2">
    <citation type="submission" date="2021-05" db="EMBL/GenBank/DDBJ databases">
        <title>Ecology and evolution of chlamydial symbionts of arthropods.</title>
        <authorList>
            <person name="Halter T."/>
            <person name="Sixt B.S."/>
            <person name="Toenshoff E.R."/>
            <person name="Koestlbacher S."/>
            <person name="Schulz F."/>
            <person name="Kostanjsek R."/>
            <person name="Collingro A."/>
            <person name="Hendrickx F."/>
            <person name="Horn M."/>
        </authorList>
    </citation>
    <scope>NUCLEOTIDE SEQUENCE [LARGE SCALE GENOMIC DNA]</scope>
    <source>
        <strain evidence="6 7">15C</strain>
    </source>
</reference>
<keyword evidence="7" id="KW-1185">Reference proteome</keyword>
<dbReference type="Proteomes" id="UP000822862">
    <property type="component" value="Chromosome"/>
</dbReference>
<dbReference type="EMBL" id="CP075585">
    <property type="protein sequence ID" value="QZA58921.1"/>
    <property type="molecule type" value="Genomic_DNA"/>
</dbReference>